<name>A0A1T4Y3V9_9CLOT</name>
<proteinExistence type="predicted"/>
<feature type="domain" description="Peptidase M16C associated" evidence="1">
    <location>
        <begin position="464"/>
        <end position="714"/>
    </location>
</feature>
<evidence type="ECO:0000259" key="1">
    <source>
        <dbReference type="SMART" id="SM01264"/>
    </source>
</evidence>
<dbReference type="Pfam" id="PF05193">
    <property type="entry name" value="Peptidase_M16_C"/>
    <property type="match status" value="1"/>
</dbReference>
<dbReference type="EMBL" id="FUYH01000021">
    <property type="protein sequence ID" value="SKA96426.1"/>
    <property type="molecule type" value="Genomic_DNA"/>
</dbReference>
<dbReference type="SUPFAM" id="SSF63411">
    <property type="entry name" value="LuxS/MPP-like metallohydrolase"/>
    <property type="match status" value="4"/>
</dbReference>
<dbReference type="AlphaFoldDB" id="A0A1T4Y3V9"/>
<dbReference type="InterPro" id="IPR055130">
    <property type="entry name" value="PreP_C"/>
</dbReference>
<protein>
    <recommendedName>
        <fullName evidence="1">Peptidase M16C associated domain-containing protein</fullName>
    </recommendedName>
</protein>
<dbReference type="Pfam" id="PF08367">
    <property type="entry name" value="M16C_assoc"/>
    <property type="match status" value="1"/>
</dbReference>
<dbReference type="InterPro" id="IPR011249">
    <property type="entry name" value="Metalloenz_LuxS/M16"/>
</dbReference>
<dbReference type="STRING" id="1147123.SAMN05443428_12111"/>
<dbReference type="Gene3D" id="3.30.830.10">
    <property type="entry name" value="Metalloenzyme, LuxS/M16 peptidase-like"/>
    <property type="match status" value="4"/>
</dbReference>
<dbReference type="GO" id="GO:0046872">
    <property type="term" value="F:metal ion binding"/>
    <property type="evidence" value="ECO:0007669"/>
    <property type="project" value="InterPro"/>
</dbReference>
<keyword evidence="3" id="KW-1185">Reference proteome</keyword>
<dbReference type="Proteomes" id="UP000190105">
    <property type="component" value="Unassembled WGS sequence"/>
</dbReference>
<dbReference type="InterPro" id="IPR007863">
    <property type="entry name" value="Peptidase_M16_C"/>
</dbReference>
<organism evidence="2 3">
    <name type="scientific">Caloramator quimbayensis</name>
    <dbReference type="NCBI Taxonomy" id="1147123"/>
    <lineage>
        <taxon>Bacteria</taxon>
        <taxon>Bacillati</taxon>
        <taxon>Bacillota</taxon>
        <taxon>Clostridia</taxon>
        <taxon>Eubacteriales</taxon>
        <taxon>Clostridiaceae</taxon>
        <taxon>Caloramator</taxon>
    </lineage>
</organism>
<reference evidence="3" key="1">
    <citation type="submission" date="2017-02" db="EMBL/GenBank/DDBJ databases">
        <authorList>
            <person name="Varghese N."/>
            <person name="Submissions S."/>
        </authorList>
    </citation>
    <scope>NUCLEOTIDE SEQUENCE [LARGE SCALE GENOMIC DNA]</scope>
    <source>
        <strain evidence="3">USBA 833</strain>
    </source>
</reference>
<dbReference type="InterPro" id="IPR013578">
    <property type="entry name" value="Peptidase_M16C_assoc"/>
</dbReference>
<accession>A0A1T4Y3V9</accession>
<evidence type="ECO:0000313" key="2">
    <source>
        <dbReference type="EMBL" id="SKA96426.1"/>
    </source>
</evidence>
<dbReference type="OrthoDB" id="9762027at2"/>
<dbReference type="FunFam" id="3.30.830.10:FF:000034">
    <property type="entry name" value="presequence protease 1, chloroplastic/mitochondrial"/>
    <property type="match status" value="1"/>
</dbReference>
<dbReference type="Pfam" id="PF22516">
    <property type="entry name" value="PreP_C"/>
    <property type="match status" value="1"/>
</dbReference>
<dbReference type="PANTHER" id="PTHR43016:SF13">
    <property type="entry name" value="PRESEQUENCE PROTEASE, MITOCHONDRIAL"/>
    <property type="match status" value="1"/>
</dbReference>
<dbReference type="RefSeq" id="WP_078697304.1">
    <property type="nucleotide sequence ID" value="NZ_FUYH01000021.1"/>
</dbReference>
<sequence length="975" mass="113000">MEFEVNKVYNGFKLIEKRKIEEINSTALLFLHEKSGARLYKLSNYDDNKVFSIGFRTPPYDDTGLPHILEHSVLCGSRKFPTKEPFVELLKGSLNTFLNAFTFSDKTMYPFASRNEKDFFNLMDVYMDAALYPNIYKYPEILMQEGWHYELNDKNEDMTYKGVVYNEMQGAFSSAESILIRRIQQYLFPDSPYKNESGGDPDYIPNLTQEKFIEFHKKYYHPSNSYIYLYGDGDTLKELEFLNEKYLKDFERIEVDSRINEQKPFDAMKEVSLEYPITPNEEEKDKTFLSLSFVTGKSTDAQNYLAMNILEHLLLETPAAPLKRALIEANIGKDVFGQFDSSIMQPVFTIVVKNSNIEMKEKFKEVVFDTLRKLVKEGIDKELIEASINKREFEIREADEEGLPKGLLFDVKLMDSWLYDENPSMHLEYGKTLSKIKENVKTDYFEKLIEEYLLNNTHSLLLSLVPKKGLAEKKAEDIKRKLSDIKKSMSEDEIENIISQTKALKKRQEEPDSKEDLEKLPLLSIKDINPKAEVLPIEERALDEVKVLFHPIFTNEIAYINLLFNTGAVPYELLPYAALLSDVLGKIDTEKYSYSELSKKINLSTGGIYFGVEVYQGKGNIDEFYPQLIVKSKALCDKIPNLIELIGQIVGKSKFDDKKRLKEIIQEIKSRSEIRISQSGHLISSMRLFSYFSKSGAYVEKLYGLSYYKFLSDIEKNYDNRADEIISNLKKTADIIFNKDNLIISVTTEENDYSVFEKNSGELLKYIGNRKYNPVNYEFDLEAKNEGLLTPGNVQYVAKGYNFMKEGYGYTGRIQVLRTILSGDYLWNRVRVQGGAYGCFMRIDRTGNLAFVSYRDPNLKETLSVYNSVFEYLKNFDADEREMTKYIIGTIGKLDYPLTPAGKGERADINYITHLTQEDLQRERDEVLDTTVEDIRSFDRLLFDVMKHEYICVLGSEVKIKENKDIFKDIINVFE</sequence>
<dbReference type="GO" id="GO:0004222">
    <property type="term" value="F:metalloendopeptidase activity"/>
    <property type="evidence" value="ECO:0007669"/>
    <property type="project" value="TreeGrafter"/>
</dbReference>
<gene>
    <name evidence="2" type="ORF">SAMN05443428_12111</name>
</gene>
<dbReference type="SMART" id="SM01264">
    <property type="entry name" value="M16C_associated"/>
    <property type="match status" value="1"/>
</dbReference>
<evidence type="ECO:0000313" key="3">
    <source>
        <dbReference type="Proteomes" id="UP000190105"/>
    </source>
</evidence>
<dbReference type="GO" id="GO:0016485">
    <property type="term" value="P:protein processing"/>
    <property type="evidence" value="ECO:0007669"/>
    <property type="project" value="TreeGrafter"/>
</dbReference>
<dbReference type="PANTHER" id="PTHR43016">
    <property type="entry name" value="PRESEQUENCE PROTEASE"/>
    <property type="match status" value="1"/>
</dbReference>